<comment type="similarity">
    <text evidence="5">Belongs to the SCAMP family.</text>
</comment>
<keyword evidence="3 5" id="KW-1133">Transmembrane helix</keyword>
<evidence type="ECO:0000256" key="5">
    <source>
        <dbReference type="RuleBase" id="RU363122"/>
    </source>
</evidence>
<organism evidence="8 9">
    <name type="scientific">Takifugu bimaculatus</name>
    <dbReference type="NCBI Taxonomy" id="433685"/>
    <lineage>
        <taxon>Eukaryota</taxon>
        <taxon>Metazoa</taxon>
        <taxon>Chordata</taxon>
        <taxon>Craniata</taxon>
        <taxon>Vertebrata</taxon>
        <taxon>Euteleostomi</taxon>
        <taxon>Actinopterygii</taxon>
        <taxon>Neopterygii</taxon>
        <taxon>Teleostei</taxon>
        <taxon>Neoteleostei</taxon>
        <taxon>Acanthomorphata</taxon>
        <taxon>Eupercaria</taxon>
        <taxon>Tetraodontiformes</taxon>
        <taxon>Tetradontoidea</taxon>
        <taxon>Tetraodontidae</taxon>
        <taxon>Takifugu</taxon>
    </lineage>
</organism>
<keyword evidence="5" id="KW-0813">Transport</keyword>
<dbReference type="PANTHER" id="PTHR10687">
    <property type="entry name" value="SECRETORY CARRIER-ASSOCIATED MEMBRANE PROTEIN SCAMP"/>
    <property type="match status" value="1"/>
</dbReference>
<proteinExistence type="inferred from homology"/>
<keyword evidence="2 5" id="KW-0812">Transmembrane</keyword>
<dbReference type="GO" id="GO:0055038">
    <property type="term" value="C:recycling endosome membrane"/>
    <property type="evidence" value="ECO:0007669"/>
    <property type="project" value="TreeGrafter"/>
</dbReference>
<feature type="compositionally biased region" description="Polar residues" evidence="7">
    <location>
        <begin position="16"/>
        <end position="31"/>
    </location>
</feature>
<dbReference type="Pfam" id="PF04144">
    <property type="entry name" value="SCAMP"/>
    <property type="match status" value="2"/>
</dbReference>
<dbReference type="EMBL" id="SWLE01000004">
    <property type="protein sequence ID" value="TNN00711.1"/>
    <property type="molecule type" value="Genomic_DNA"/>
</dbReference>
<evidence type="ECO:0000256" key="1">
    <source>
        <dbReference type="ARBA" id="ARBA00004141"/>
    </source>
</evidence>
<keyword evidence="9" id="KW-1185">Reference proteome</keyword>
<feature type="compositionally biased region" description="Low complexity" evidence="7">
    <location>
        <begin position="42"/>
        <end position="55"/>
    </location>
</feature>
<comment type="subcellular location">
    <subcellularLocation>
        <location evidence="1 5">Membrane</location>
        <topology evidence="1 5">Multi-pass membrane protein</topology>
    </subcellularLocation>
</comment>
<keyword evidence="4 5" id="KW-0472">Membrane</keyword>
<evidence type="ECO:0000313" key="8">
    <source>
        <dbReference type="EMBL" id="TNN00711.1"/>
    </source>
</evidence>
<feature type="region of interest" description="Disordered" evidence="7">
    <location>
        <begin position="1"/>
        <end position="72"/>
    </location>
</feature>
<dbReference type="PANTHER" id="PTHR10687:SF7">
    <property type="entry name" value="SECRETORY CARRIER-ASSOCIATED MEMBRANE PROTEIN 2"/>
    <property type="match status" value="1"/>
</dbReference>
<dbReference type="GO" id="GO:0015031">
    <property type="term" value="P:protein transport"/>
    <property type="evidence" value="ECO:0007669"/>
    <property type="project" value="InterPro"/>
</dbReference>
<keyword evidence="6" id="KW-0175">Coiled coil</keyword>
<name>A0A4Z2C999_9TELE</name>
<comment type="caution">
    <text evidence="8">The sequence shown here is derived from an EMBL/GenBank/DDBJ whole genome shotgun (WGS) entry which is preliminary data.</text>
</comment>
<dbReference type="Proteomes" id="UP000516260">
    <property type="component" value="Chromosome 12"/>
</dbReference>
<evidence type="ECO:0000256" key="4">
    <source>
        <dbReference type="ARBA" id="ARBA00023136"/>
    </source>
</evidence>
<feature type="transmembrane region" description="Helical" evidence="5">
    <location>
        <begin position="281"/>
        <end position="302"/>
    </location>
</feature>
<reference evidence="8 9" key="1">
    <citation type="submission" date="2019-04" db="EMBL/GenBank/DDBJ databases">
        <title>The sequence and de novo assembly of Takifugu bimaculatus genome using PacBio and Hi-C technologies.</title>
        <authorList>
            <person name="Xu P."/>
            <person name="Liu B."/>
            <person name="Zhou Z."/>
        </authorList>
    </citation>
    <scope>NUCLEOTIDE SEQUENCE [LARGE SCALE GENOMIC DNA]</scope>
    <source>
        <strain evidence="8">TB-2018</strain>
        <tissue evidence="8">Muscle</tissue>
    </source>
</reference>
<feature type="transmembrane region" description="Helical" evidence="5">
    <location>
        <begin position="322"/>
        <end position="345"/>
    </location>
</feature>
<protein>
    <recommendedName>
        <fullName evidence="5">Secretory carrier-associated membrane protein</fullName>
        <shortName evidence="5">Secretory carrier membrane protein</shortName>
    </recommendedName>
</protein>
<sequence length="392" mass="43761">MSAIDDNPFAEPANENPFSDPSVTQVTSSSIEPVDQYNPFQTDSLATHSAATSSSPYQPAVLQPSTEPGPQATAAAAQANLLKQQEELERKAAALDRREQELQSRGASGKVNNWPPLPKNFPIKPCFYQDFSEEIPSEYQRVCKMMYYLWMCEYLWPDQPANWWAEPSRSAGELLLFVHRYLNLFTCLSEQELKAGGGGDRQLEPLHFTLLPTVTVLCSSVNCVTLFLNVLACLAFFIRDSSEGIDFGLSILWFILFMPCSFLCWYRPIYKAFKTDSSVSFFFFFFVFFCQVVIFIIQAVGIPSWGNSGWVTALSSLRTDKAVGAIMIIVAILFTFCASLSVVLLKMVHGLYRRTGASFHKAQQEFSQGVFTSKTFQTAASSAAQGALQRNN</sequence>
<accession>A0A4Z2C999</accession>
<evidence type="ECO:0000256" key="2">
    <source>
        <dbReference type="ARBA" id="ARBA00022692"/>
    </source>
</evidence>
<feature type="coiled-coil region" evidence="6">
    <location>
        <begin position="74"/>
        <end position="105"/>
    </location>
</feature>
<dbReference type="InterPro" id="IPR007273">
    <property type="entry name" value="SCAMP"/>
</dbReference>
<gene>
    <name evidence="8" type="ORF">fugu_011957</name>
</gene>
<evidence type="ECO:0000256" key="6">
    <source>
        <dbReference type="SAM" id="Coils"/>
    </source>
</evidence>
<feature type="transmembrane region" description="Helical" evidence="5">
    <location>
        <begin position="210"/>
        <end position="238"/>
    </location>
</feature>
<dbReference type="GO" id="GO:0032588">
    <property type="term" value="C:trans-Golgi network membrane"/>
    <property type="evidence" value="ECO:0007669"/>
    <property type="project" value="TreeGrafter"/>
</dbReference>
<dbReference type="AlphaFoldDB" id="A0A4Z2C999"/>
<evidence type="ECO:0000256" key="3">
    <source>
        <dbReference type="ARBA" id="ARBA00022989"/>
    </source>
</evidence>
<feature type="transmembrane region" description="Helical" evidence="5">
    <location>
        <begin position="250"/>
        <end position="269"/>
    </location>
</feature>
<evidence type="ECO:0000313" key="9">
    <source>
        <dbReference type="Proteomes" id="UP000516260"/>
    </source>
</evidence>
<evidence type="ECO:0000256" key="7">
    <source>
        <dbReference type="SAM" id="MobiDB-lite"/>
    </source>
</evidence>